<gene>
    <name evidence="4" type="ORF">CJ205_03825</name>
</gene>
<dbReference type="PANTHER" id="PTHR16301">
    <property type="entry name" value="IMPACT-RELATED"/>
    <property type="match status" value="1"/>
</dbReference>
<keyword evidence="5" id="KW-1185">Reference proteome</keyword>
<dbReference type="GO" id="GO:0005737">
    <property type="term" value="C:cytoplasm"/>
    <property type="evidence" value="ECO:0007669"/>
    <property type="project" value="TreeGrafter"/>
</dbReference>
<dbReference type="SUPFAM" id="SSF54211">
    <property type="entry name" value="Ribosomal protein S5 domain 2-like"/>
    <property type="match status" value="1"/>
</dbReference>
<evidence type="ECO:0000259" key="3">
    <source>
        <dbReference type="Pfam" id="PF09186"/>
    </source>
</evidence>
<protein>
    <submittedName>
        <fullName evidence="4">YigZ family protein</fullName>
    </submittedName>
</protein>
<sequence>MNYLSIQSPVQDEFIEKKSRFIGYLYPVRTVEEAQDIIQQLNKEHYKATHVCTAYILEDDSSIQKGNDDGEPSGTAGLPMLEVLKQNNLTYVLAAVVRYFGGVKLGAGGLIRAYSEGVSIALDKAQVIQNLDQAIIDLVIDYSQVDPFNYFMSQTDLPVTVMDTQYTDKVTFTLAIHLDQVDELKDQLTNLFNAQMEWKEVGEQSVDLPYTIKK</sequence>
<dbReference type="Pfam" id="PF09186">
    <property type="entry name" value="DUF1949"/>
    <property type="match status" value="1"/>
</dbReference>
<evidence type="ECO:0000313" key="4">
    <source>
        <dbReference type="EMBL" id="PMC58559.1"/>
    </source>
</evidence>
<dbReference type="OrthoDB" id="9813771at2"/>
<dbReference type="Pfam" id="PF01205">
    <property type="entry name" value="Impact_N"/>
    <property type="match status" value="1"/>
</dbReference>
<dbReference type="InterPro" id="IPR001498">
    <property type="entry name" value="Impact_N"/>
</dbReference>
<dbReference type="InterPro" id="IPR020568">
    <property type="entry name" value="Ribosomal_Su5_D2-typ_SF"/>
</dbReference>
<comment type="caution">
    <text evidence="4">The sequence shown here is derived from an EMBL/GenBank/DDBJ whole genome shotgun (WGS) entry which is preliminary data.</text>
</comment>
<dbReference type="RefSeq" id="WP_092085242.1">
    <property type="nucleotide sequence ID" value="NZ_FNEL01000020.1"/>
</dbReference>
<accession>A0A1G8LHC9</accession>
<dbReference type="InterPro" id="IPR015796">
    <property type="entry name" value="Impact_YigZ-like"/>
</dbReference>
<dbReference type="SUPFAM" id="SSF54980">
    <property type="entry name" value="EF-G C-terminal domain-like"/>
    <property type="match status" value="1"/>
</dbReference>
<evidence type="ECO:0000313" key="5">
    <source>
        <dbReference type="Proteomes" id="UP000235682"/>
    </source>
</evidence>
<dbReference type="InterPro" id="IPR036956">
    <property type="entry name" value="Impact_N_sf"/>
</dbReference>
<dbReference type="InterPro" id="IPR023582">
    <property type="entry name" value="Impact"/>
</dbReference>
<feature type="domain" description="UPF0029" evidence="3">
    <location>
        <begin position="138"/>
        <end position="195"/>
    </location>
</feature>
<name>A0A1G8LHC9_9LACT</name>
<dbReference type="NCBIfam" id="TIGR00257">
    <property type="entry name" value="IMPACT_YIGZ"/>
    <property type="match status" value="1"/>
</dbReference>
<evidence type="ECO:0000259" key="2">
    <source>
        <dbReference type="Pfam" id="PF01205"/>
    </source>
</evidence>
<dbReference type="GO" id="GO:0006446">
    <property type="term" value="P:regulation of translational initiation"/>
    <property type="evidence" value="ECO:0007669"/>
    <property type="project" value="TreeGrafter"/>
</dbReference>
<dbReference type="EMBL" id="PNHE01000011">
    <property type="protein sequence ID" value="PMC58559.1"/>
    <property type="molecule type" value="Genomic_DNA"/>
</dbReference>
<dbReference type="STRING" id="84521.SAMN04487994_102019"/>
<organism evidence="4 5">
    <name type="scientific">Dolosicoccus paucivorans</name>
    <dbReference type="NCBI Taxonomy" id="84521"/>
    <lineage>
        <taxon>Bacteria</taxon>
        <taxon>Bacillati</taxon>
        <taxon>Bacillota</taxon>
        <taxon>Bacilli</taxon>
        <taxon>Lactobacillales</taxon>
        <taxon>Aerococcaceae</taxon>
        <taxon>Dolosicoccus</taxon>
    </lineage>
</organism>
<dbReference type="Gene3D" id="3.30.70.240">
    <property type="match status" value="1"/>
</dbReference>
<dbReference type="Gene3D" id="3.30.230.30">
    <property type="entry name" value="Impact, N-terminal domain"/>
    <property type="match status" value="1"/>
</dbReference>
<dbReference type="PANTHER" id="PTHR16301:SF20">
    <property type="entry name" value="IMPACT FAMILY MEMBER YIGZ"/>
    <property type="match status" value="1"/>
</dbReference>
<evidence type="ECO:0000256" key="1">
    <source>
        <dbReference type="ARBA" id="ARBA00007665"/>
    </source>
</evidence>
<proteinExistence type="inferred from homology"/>
<feature type="domain" description="Impact N-terminal" evidence="2">
    <location>
        <begin position="17"/>
        <end position="121"/>
    </location>
</feature>
<dbReference type="InterPro" id="IPR015269">
    <property type="entry name" value="UPF0029_Impact_C"/>
</dbReference>
<dbReference type="InterPro" id="IPR035647">
    <property type="entry name" value="EFG_III/V"/>
</dbReference>
<dbReference type="AlphaFoldDB" id="A0A1G8LHC9"/>
<comment type="similarity">
    <text evidence="1">Belongs to the IMPACT family.</text>
</comment>
<reference evidence="4 5" key="1">
    <citation type="submission" date="2017-09" db="EMBL/GenBank/DDBJ databases">
        <title>Bacterial strain isolated from the female urinary microbiota.</title>
        <authorList>
            <person name="Thomas-White K."/>
            <person name="Kumar N."/>
            <person name="Forster S."/>
            <person name="Putonti C."/>
            <person name="Lawley T."/>
            <person name="Wolfe A.J."/>
        </authorList>
    </citation>
    <scope>NUCLEOTIDE SEQUENCE [LARGE SCALE GENOMIC DNA]</scope>
    <source>
        <strain evidence="4 5">UMB0852</strain>
    </source>
</reference>
<dbReference type="Proteomes" id="UP000235682">
    <property type="component" value="Unassembled WGS sequence"/>
</dbReference>